<feature type="region of interest" description="Disordered" evidence="1">
    <location>
        <begin position="68"/>
        <end position="121"/>
    </location>
</feature>
<sequence length="137" mass="14746">MNRQQQENDGLGLQVALGVFGFFLAGGLSLAGGNSMTTSLLRGGMGMIGLFALGYGLKFAWKTFVHSNPPTDSADGQEAERNETDKEVRGTHVDIVLPEEGPENGEFVPLSQSVKQEQSLSDVEARKLADALRHLNE</sequence>
<keyword evidence="2" id="KW-0812">Transmembrane</keyword>
<gene>
    <name evidence="3" type="ORF">OS242_00985</name>
</gene>
<evidence type="ECO:0000313" key="4">
    <source>
        <dbReference type="Proteomes" id="UP001208017"/>
    </source>
</evidence>
<comment type="caution">
    <text evidence="3">The sequence shown here is derived from an EMBL/GenBank/DDBJ whole genome shotgun (WGS) entry which is preliminary data.</text>
</comment>
<organism evidence="3 4">
    <name type="scientific">Tumebacillus lacus</name>
    <dbReference type="NCBI Taxonomy" id="2995335"/>
    <lineage>
        <taxon>Bacteria</taxon>
        <taxon>Bacillati</taxon>
        <taxon>Bacillota</taxon>
        <taxon>Bacilli</taxon>
        <taxon>Bacillales</taxon>
        <taxon>Alicyclobacillaceae</taxon>
        <taxon>Tumebacillus</taxon>
    </lineage>
</organism>
<dbReference type="Proteomes" id="UP001208017">
    <property type="component" value="Unassembled WGS sequence"/>
</dbReference>
<dbReference type="EMBL" id="JAPMLT010000001">
    <property type="protein sequence ID" value="MCX7568541.1"/>
    <property type="molecule type" value="Genomic_DNA"/>
</dbReference>
<evidence type="ECO:0000256" key="1">
    <source>
        <dbReference type="SAM" id="MobiDB-lite"/>
    </source>
</evidence>
<accession>A0ABT3WWF0</accession>
<feature type="compositionally biased region" description="Basic and acidic residues" evidence="1">
    <location>
        <begin position="78"/>
        <end position="92"/>
    </location>
</feature>
<keyword evidence="2" id="KW-0472">Membrane</keyword>
<protein>
    <submittedName>
        <fullName evidence="3">Uncharacterized protein</fullName>
    </submittedName>
</protein>
<evidence type="ECO:0000313" key="3">
    <source>
        <dbReference type="EMBL" id="MCX7568541.1"/>
    </source>
</evidence>
<evidence type="ECO:0000256" key="2">
    <source>
        <dbReference type="SAM" id="Phobius"/>
    </source>
</evidence>
<keyword evidence="2" id="KW-1133">Transmembrane helix</keyword>
<name>A0ABT3WWF0_9BACL</name>
<keyword evidence="4" id="KW-1185">Reference proteome</keyword>
<proteinExistence type="predicted"/>
<feature type="transmembrane region" description="Helical" evidence="2">
    <location>
        <begin position="39"/>
        <end position="57"/>
    </location>
</feature>
<dbReference type="RefSeq" id="WP_267149786.1">
    <property type="nucleotide sequence ID" value="NZ_JAPMLT010000001.1"/>
</dbReference>
<feature type="transmembrane region" description="Helical" evidence="2">
    <location>
        <begin position="12"/>
        <end position="33"/>
    </location>
</feature>
<reference evidence="3 4" key="1">
    <citation type="submission" date="2022-11" db="EMBL/GenBank/DDBJ databases">
        <title>Study of microbial diversity in lake waters.</title>
        <authorList>
            <person name="Zhang J."/>
        </authorList>
    </citation>
    <scope>NUCLEOTIDE SEQUENCE [LARGE SCALE GENOMIC DNA]</scope>
    <source>
        <strain evidence="3 4">DT12</strain>
    </source>
</reference>
<feature type="compositionally biased region" description="Polar residues" evidence="1">
    <location>
        <begin position="110"/>
        <end position="121"/>
    </location>
</feature>